<dbReference type="InterPro" id="IPR015943">
    <property type="entry name" value="WD40/YVTN_repeat-like_dom_sf"/>
</dbReference>
<feature type="repeat" description="WD" evidence="5">
    <location>
        <begin position="150"/>
        <end position="189"/>
    </location>
</feature>
<evidence type="ECO:0000256" key="4">
    <source>
        <dbReference type="ARBA" id="ARBA00023204"/>
    </source>
</evidence>
<dbReference type="InterPro" id="IPR020472">
    <property type="entry name" value="WD40_PAC1"/>
</dbReference>
<evidence type="ECO:0000256" key="5">
    <source>
        <dbReference type="PROSITE-ProRule" id="PRU00221"/>
    </source>
</evidence>
<dbReference type="GO" id="GO:0043161">
    <property type="term" value="P:proteasome-mediated ubiquitin-dependent protein catabolic process"/>
    <property type="evidence" value="ECO:0007669"/>
    <property type="project" value="TreeGrafter"/>
</dbReference>
<dbReference type="PROSITE" id="PS50294">
    <property type="entry name" value="WD_REPEATS_REGION"/>
    <property type="match status" value="2"/>
</dbReference>
<proteinExistence type="predicted"/>
<dbReference type="Pfam" id="PF00400">
    <property type="entry name" value="WD40"/>
    <property type="match status" value="4"/>
</dbReference>
<evidence type="ECO:0000313" key="7">
    <source>
        <dbReference type="Proteomes" id="UP001054837"/>
    </source>
</evidence>
<feature type="repeat" description="WD" evidence="5">
    <location>
        <begin position="234"/>
        <end position="276"/>
    </location>
</feature>
<dbReference type="PANTHER" id="PTHR46202">
    <property type="entry name" value="DNA EXCISION REPAIR PROTEIN ERCC-8"/>
    <property type="match status" value="1"/>
</dbReference>
<dbReference type="Proteomes" id="UP001054837">
    <property type="component" value="Unassembled WGS sequence"/>
</dbReference>
<dbReference type="PANTHER" id="PTHR46202:SF1">
    <property type="entry name" value="DNA EXCISION REPAIR PROTEIN ERCC-8"/>
    <property type="match status" value="1"/>
</dbReference>
<dbReference type="SMART" id="SM00320">
    <property type="entry name" value="WD40"/>
    <property type="match status" value="5"/>
</dbReference>
<dbReference type="GO" id="GO:0000209">
    <property type="term" value="P:protein polyubiquitination"/>
    <property type="evidence" value="ECO:0007669"/>
    <property type="project" value="TreeGrafter"/>
</dbReference>
<gene>
    <name evidence="6" type="primary">ERCC8</name>
    <name evidence="6" type="ORF">CDAR_223891</name>
</gene>
<sequence>MLLATSHFKNPETWQVIVVIKLAIRGRMWFLVSIQLKIRSSRRFQVFNFHVIMLKSLEHLQAGLFSPRSFRTSLATSRVFDLNLSPFTTFEEAHISVVTSLDLDRVEDRYLLSGANNGDIAIHDLRNYTGDLSFESQIICVIKRNSPFCHKYSIKTLQWYPFDTGSFITCSADRTVKIWDTNELKPADTFLMVHNISGHHMSTVSPSSALIAVALEHPHVLLLDPRSGSRSHELRGHGKATAVVRWSPSSEYLLATGGLDGRILLWDIRSANGYLMALDQYSVSSNKSDLVRAHNGCIKCMNFTDDGLYLVSLGSDECLRLWDVALHKNTLVNFGRVDHGKTLQPNMDICYVSSLPFLFVPTGSSISVYDLFSGIEVKSLCAHFHSVTSCVFRSSTCQLYSAGYDKNILMWTPDCEKEFLRDRGKKKAKTLINGTLI</sequence>
<keyword evidence="2" id="KW-0677">Repeat</keyword>
<dbReference type="EMBL" id="BPLQ01014871">
    <property type="protein sequence ID" value="GIY83856.1"/>
    <property type="molecule type" value="Genomic_DNA"/>
</dbReference>
<protein>
    <submittedName>
        <fullName evidence="6">DNA excision repair protein ERCC-8</fullName>
    </submittedName>
</protein>
<dbReference type="Gene3D" id="2.130.10.10">
    <property type="entry name" value="YVTN repeat-like/Quinoprotein amine dehydrogenase"/>
    <property type="match status" value="1"/>
</dbReference>
<organism evidence="6 7">
    <name type="scientific">Caerostris darwini</name>
    <dbReference type="NCBI Taxonomy" id="1538125"/>
    <lineage>
        <taxon>Eukaryota</taxon>
        <taxon>Metazoa</taxon>
        <taxon>Ecdysozoa</taxon>
        <taxon>Arthropoda</taxon>
        <taxon>Chelicerata</taxon>
        <taxon>Arachnida</taxon>
        <taxon>Araneae</taxon>
        <taxon>Araneomorphae</taxon>
        <taxon>Entelegynae</taxon>
        <taxon>Araneoidea</taxon>
        <taxon>Araneidae</taxon>
        <taxon>Caerostris</taxon>
    </lineage>
</organism>
<evidence type="ECO:0000256" key="2">
    <source>
        <dbReference type="ARBA" id="ARBA00022737"/>
    </source>
</evidence>
<feature type="repeat" description="WD" evidence="5">
    <location>
        <begin position="291"/>
        <end position="324"/>
    </location>
</feature>
<keyword evidence="4" id="KW-0234">DNA repair</keyword>
<name>A0AAV4WLT6_9ARAC</name>
<dbReference type="PROSITE" id="PS00678">
    <property type="entry name" value="WD_REPEATS_1"/>
    <property type="match status" value="2"/>
</dbReference>
<dbReference type="SUPFAM" id="SSF50978">
    <property type="entry name" value="WD40 repeat-like"/>
    <property type="match status" value="1"/>
</dbReference>
<dbReference type="InterPro" id="IPR001680">
    <property type="entry name" value="WD40_rpt"/>
</dbReference>
<evidence type="ECO:0000256" key="3">
    <source>
        <dbReference type="ARBA" id="ARBA00022763"/>
    </source>
</evidence>
<dbReference type="InterPro" id="IPR019775">
    <property type="entry name" value="WD40_repeat_CS"/>
</dbReference>
<keyword evidence="1 5" id="KW-0853">WD repeat</keyword>
<dbReference type="InterPro" id="IPR036322">
    <property type="entry name" value="WD40_repeat_dom_sf"/>
</dbReference>
<dbReference type="GO" id="GO:0000109">
    <property type="term" value="C:nucleotide-excision repair complex"/>
    <property type="evidence" value="ECO:0007669"/>
    <property type="project" value="TreeGrafter"/>
</dbReference>
<keyword evidence="3" id="KW-0227">DNA damage</keyword>
<evidence type="ECO:0000256" key="1">
    <source>
        <dbReference type="ARBA" id="ARBA00022574"/>
    </source>
</evidence>
<keyword evidence="7" id="KW-1185">Reference proteome</keyword>
<comment type="caution">
    <text evidence="6">The sequence shown here is derived from an EMBL/GenBank/DDBJ whole genome shotgun (WGS) entry which is preliminary data.</text>
</comment>
<reference evidence="6 7" key="1">
    <citation type="submission" date="2021-06" db="EMBL/GenBank/DDBJ databases">
        <title>Caerostris darwini draft genome.</title>
        <authorList>
            <person name="Kono N."/>
            <person name="Arakawa K."/>
        </authorList>
    </citation>
    <scope>NUCLEOTIDE SEQUENCE [LARGE SCALE GENOMIC DNA]</scope>
</reference>
<dbReference type="GO" id="GO:0006283">
    <property type="term" value="P:transcription-coupled nucleotide-excision repair"/>
    <property type="evidence" value="ECO:0007669"/>
    <property type="project" value="InterPro"/>
</dbReference>
<dbReference type="PRINTS" id="PR00320">
    <property type="entry name" value="GPROTEINBRPT"/>
</dbReference>
<dbReference type="PROSITE" id="PS50082">
    <property type="entry name" value="WD_REPEATS_2"/>
    <property type="match status" value="3"/>
</dbReference>
<evidence type="ECO:0000313" key="6">
    <source>
        <dbReference type="EMBL" id="GIY83856.1"/>
    </source>
</evidence>
<dbReference type="InterPro" id="IPR042238">
    <property type="entry name" value="Rad28/ERCC8/Ckn1/ATCSA-1"/>
</dbReference>
<accession>A0AAV4WLT6</accession>
<dbReference type="AlphaFoldDB" id="A0AAV4WLT6"/>
<dbReference type="GO" id="GO:0031464">
    <property type="term" value="C:Cul4A-RING E3 ubiquitin ligase complex"/>
    <property type="evidence" value="ECO:0007669"/>
    <property type="project" value="TreeGrafter"/>
</dbReference>